<dbReference type="Gene3D" id="1.10.357.10">
    <property type="entry name" value="Tetracycline Repressor, domain 2"/>
    <property type="match status" value="1"/>
</dbReference>
<feature type="DNA-binding region" description="H-T-H motif" evidence="4">
    <location>
        <begin position="17"/>
        <end position="36"/>
    </location>
</feature>
<dbReference type="Gene3D" id="1.10.10.60">
    <property type="entry name" value="Homeodomain-like"/>
    <property type="match status" value="1"/>
</dbReference>
<keyword evidence="2 4" id="KW-0238">DNA-binding</keyword>
<organism evidence="6 7">
    <name type="scientific">Paenibacillus mendelii</name>
    <dbReference type="NCBI Taxonomy" id="206163"/>
    <lineage>
        <taxon>Bacteria</taxon>
        <taxon>Bacillati</taxon>
        <taxon>Bacillota</taxon>
        <taxon>Bacilli</taxon>
        <taxon>Bacillales</taxon>
        <taxon>Paenibacillaceae</taxon>
        <taxon>Paenibacillus</taxon>
    </lineage>
</organism>
<evidence type="ECO:0000259" key="5">
    <source>
        <dbReference type="PROSITE" id="PS50977"/>
    </source>
</evidence>
<evidence type="ECO:0000313" key="6">
    <source>
        <dbReference type="EMBL" id="MFC0391572.1"/>
    </source>
</evidence>
<gene>
    <name evidence="6" type="ORF">ACFFJ8_09310</name>
</gene>
<reference evidence="6 7" key="1">
    <citation type="submission" date="2024-09" db="EMBL/GenBank/DDBJ databases">
        <authorList>
            <person name="Sun Q."/>
            <person name="Mori K."/>
        </authorList>
    </citation>
    <scope>NUCLEOTIDE SEQUENCE [LARGE SCALE GENOMIC DNA]</scope>
    <source>
        <strain evidence="6 7">CCM 4839</strain>
    </source>
</reference>
<dbReference type="PROSITE" id="PS01081">
    <property type="entry name" value="HTH_TETR_1"/>
    <property type="match status" value="1"/>
</dbReference>
<dbReference type="PANTHER" id="PTHR30055">
    <property type="entry name" value="HTH-TYPE TRANSCRIPTIONAL REGULATOR RUTR"/>
    <property type="match status" value="1"/>
</dbReference>
<dbReference type="InterPro" id="IPR050109">
    <property type="entry name" value="HTH-type_TetR-like_transc_reg"/>
</dbReference>
<sequence length="197" mass="22105">MKTAKKLFMELGYRAVSTRQIADACGLTQPALYHHFSDKESLYVEVLQSVCIETQHALERIIKREQHIRDRLVQIVYFMMVNHPDDLGTMFHDIRHELSAPSQAILLQCWQEAYLFPVIRVFEAGQQSGGLRDPRQFGTDAAMSARLLMGLISQSLQRPPVPGQSQGLGPSVTKGLEQQAGTLVDILLYGLASPDDR</sequence>
<dbReference type="RefSeq" id="WP_256555370.1">
    <property type="nucleotide sequence ID" value="NZ_JBHLVF010000011.1"/>
</dbReference>
<evidence type="ECO:0000256" key="4">
    <source>
        <dbReference type="PROSITE-ProRule" id="PRU00335"/>
    </source>
</evidence>
<dbReference type="PROSITE" id="PS50977">
    <property type="entry name" value="HTH_TETR_2"/>
    <property type="match status" value="1"/>
</dbReference>
<accession>A0ABV6J6S4</accession>
<keyword evidence="7" id="KW-1185">Reference proteome</keyword>
<dbReference type="SUPFAM" id="SSF46689">
    <property type="entry name" value="Homeodomain-like"/>
    <property type="match status" value="1"/>
</dbReference>
<evidence type="ECO:0000256" key="3">
    <source>
        <dbReference type="ARBA" id="ARBA00023163"/>
    </source>
</evidence>
<dbReference type="InterPro" id="IPR023772">
    <property type="entry name" value="DNA-bd_HTH_TetR-type_CS"/>
</dbReference>
<dbReference type="InterPro" id="IPR001647">
    <property type="entry name" value="HTH_TetR"/>
</dbReference>
<protein>
    <submittedName>
        <fullName evidence="6">TetR/AcrR family transcriptional regulator</fullName>
    </submittedName>
</protein>
<dbReference type="InterPro" id="IPR009057">
    <property type="entry name" value="Homeodomain-like_sf"/>
</dbReference>
<keyword evidence="3" id="KW-0804">Transcription</keyword>
<proteinExistence type="predicted"/>
<dbReference type="PANTHER" id="PTHR30055:SF234">
    <property type="entry name" value="HTH-TYPE TRANSCRIPTIONAL REGULATOR BETI"/>
    <property type="match status" value="1"/>
</dbReference>
<comment type="caution">
    <text evidence="6">The sequence shown here is derived from an EMBL/GenBank/DDBJ whole genome shotgun (WGS) entry which is preliminary data.</text>
</comment>
<dbReference type="Pfam" id="PF00440">
    <property type="entry name" value="TetR_N"/>
    <property type="match status" value="1"/>
</dbReference>
<feature type="domain" description="HTH tetR-type" evidence="5">
    <location>
        <begin position="1"/>
        <end position="54"/>
    </location>
</feature>
<evidence type="ECO:0000256" key="2">
    <source>
        <dbReference type="ARBA" id="ARBA00023125"/>
    </source>
</evidence>
<keyword evidence="1" id="KW-0805">Transcription regulation</keyword>
<name>A0ABV6J6S4_9BACL</name>
<dbReference type="EMBL" id="JBHLVF010000011">
    <property type="protein sequence ID" value="MFC0391572.1"/>
    <property type="molecule type" value="Genomic_DNA"/>
</dbReference>
<dbReference type="Proteomes" id="UP001589818">
    <property type="component" value="Unassembled WGS sequence"/>
</dbReference>
<evidence type="ECO:0000256" key="1">
    <source>
        <dbReference type="ARBA" id="ARBA00023015"/>
    </source>
</evidence>
<evidence type="ECO:0000313" key="7">
    <source>
        <dbReference type="Proteomes" id="UP001589818"/>
    </source>
</evidence>